<evidence type="ECO:0000313" key="2">
    <source>
        <dbReference type="Proteomes" id="UP000243985"/>
    </source>
</evidence>
<gene>
    <name evidence="1" type="ORF">C8P65_10833</name>
</gene>
<accession>A0A2T5XTN0</accession>
<dbReference type="AlphaFoldDB" id="A0A2T5XTN0"/>
<evidence type="ECO:0000313" key="1">
    <source>
        <dbReference type="EMBL" id="PTX06278.1"/>
    </source>
</evidence>
<dbReference type="EMBL" id="QBKG01000008">
    <property type="protein sequence ID" value="PTX06278.1"/>
    <property type="molecule type" value="Genomic_DNA"/>
</dbReference>
<protein>
    <submittedName>
        <fullName evidence="1">Uncharacterized protein</fullName>
    </submittedName>
</protein>
<organism evidence="1 2">
    <name type="scientific">Capnocytophaga leadbetteri</name>
    <dbReference type="NCBI Taxonomy" id="327575"/>
    <lineage>
        <taxon>Bacteria</taxon>
        <taxon>Pseudomonadati</taxon>
        <taxon>Bacteroidota</taxon>
        <taxon>Flavobacteriia</taxon>
        <taxon>Flavobacteriales</taxon>
        <taxon>Flavobacteriaceae</taxon>
        <taxon>Capnocytophaga</taxon>
    </lineage>
</organism>
<dbReference type="Proteomes" id="UP000243985">
    <property type="component" value="Unassembled WGS sequence"/>
</dbReference>
<comment type="caution">
    <text evidence="1">The sequence shown here is derived from an EMBL/GenBank/DDBJ whole genome shotgun (WGS) entry which is preliminary data.</text>
</comment>
<sequence>MEILVKSITIICMEQEKSMFDKFISLFEKKEENISCKDIKDKESLWNNIASYTSSTYDNIVESTSVAYSTTIDFISEKSSNIYNTTAESFVEITHKAGEFYDQIEIKDNFYRVLSKVDLNSLIENLNNVEIKNEKAKNALKIVVSLLNIFDNYQKRNNLSLNTSEIIEEKQELSSEVSHFIKNIDFKEILREVRPYILYIPHPAAPIVYQLLSFLCD</sequence>
<proteinExistence type="predicted"/>
<reference evidence="1 2" key="1">
    <citation type="submission" date="2018-04" db="EMBL/GenBank/DDBJ databases">
        <title>Genomic Encyclopedia of Archaeal and Bacterial Type Strains, Phase II (KMG-II): from individual species to whole genera.</title>
        <authorList>
            <person name="Goeker M."/>
        </authorList>
    </citation>
    <scope>NUCLEOTIDE SEQUENCE [LARGE SCALE GENOMIC DNA]</scope>
    <source>
        <strain evidence="1 2">DSM 22902</strain>
    </source>
</reference>
<name>A0A2T5XTN0_9FLAO</name>